<feature type="region of interest" description="Disordered" evidence="6">
    <location>
        <begin position="447"/>
        <end position="509"/>
    </location>
</feature>
<gene>
    <name evidence="9" type="ORF">BLS_010140</name>
</gene>
<protein>
    <recommendedName>
        <fullName evidence="8">Rhodopsin domain-containing protein</fullName>
    </recommendedName>
</protein>
<feature type="domain" description="Rhodopsin" evidence="8">
    <location>
        <begin position="83"/>
        <end position="305"/>
    </location>
</feature>
<dbReference type="PANTHER" id="PTHR33048">
    <property type="entry name" value="PTH11-LIKE INTEGRAL MEMBRANE PROTEIN (AFU_ORTHOLOGUE AFUA_5G11245)"/>
    <property type="match status" value="1"/>
</dbReference>
<evidence type="ECO:0000256" key="6">
    <source>
        <dbReference type="SAM" id="MobiDB-lite"/>
    </source>
</evidence>
<dbReference type="InterPro" id="IPR052337">
    <property type="entry name" value="SAT4-like"/>
</dbReference>
<feature type="compositionally biased region" description="Polar residues" evidence="6">
    <location>
        <begin position="447"/>
        <end position="459"/>
    </location>
</feature>
<feature type="compositionally biased region" description="Basic and acidic residues" evidence="6">
    <location>
        <begin position="338"/>
        <end position="347"/>
    </location>
</feature>
<feature type="transmembrane region" description="Helical" evidence="7">
    <location>
        <begin position="174"/>
        <end position="194"/>
    </location>
</feature>
<dbReference type="EMBL" id="WNWQ01000099">
    <property type="protein sequence ID" value="KAE9979099.1"/>
    <property type="molecule type" value="Genomic_DNA"/>
</dbReference>
<evidence type="ECO:0000256" key="5">
    <source>
        <dbReference type="ARBA" id="ARBA00038359"/>
    </source>
</evidence>
<evidence type="ECO:0000313" key="9">
    <source>
        <dbReference type="EMBL" id="KAE9979099.1"/>
    </source>
</evidence>
<organism evidence="9 10">
    <name type="scientific">Venturia inaequalis</name>
    <name type="common">Apple scab fungus</name>
    <dbReference type="NCBI Taxonomy" id="5025"/>
    <lineage>
        <taxon>Eukaryota</taxon>
        <taxon>Fungi</taxon>
        <taxon>Dikarya</taxon>
        <taxon>Ascomycota</taxon>
        <taxon>Pezizomycotina</taxon>
        <taxon>Dothideomycetes</taxon>
        <taxon>Pleosporomycetidae</taxon>
        <taxon>Venturiales</taxon>
        <taxon>Venturiaceae</taxon>
        <taxon>Venturia</taxon>
    </lineage>
</organism>
<keyword evidence="2 7" id="KW-0812">Transmembrane</keyword>
<keyword evidence="3 7" id="KW-1133">Transmembrane helix</keyword>
<evidence type="ECO:0000256" key="1">
    <source>
        <dbReference type="ARBA" id="ARBA00004141"/>
    </source>
</evidence>
<evidence type="ECO:0000256" key="4">
    <source>
        <dbReference type="ARBA" id="ARBA00023136"/>
    </source>
</evidence>
<comment type="subcellular location">
    <subcellularLocation>
        <location evidence="1">Membrane</location>
        <topology evidence="1">Multi-pass membrane protein</topology>
    </subcellularLocation>
</comment>
<feature type="transmembrane region" description="Helical" evidence="7">
    <location>
        <begin position="67"/>
        <end position="87"/>
    </location>
</feature>
<dbReference type="Proteomes" id="UP000433883">
    <property type="component" value="Unassembled WGS sequence"/>
</dbReference>
<dbReference type="GO" id="GO:0016020">
    <property type="term" value="C:membrane"/>
    <property type="evidence" value="ECO:0007669"/>
    <property type="project" value="UniProtKB-SubCell"/>
</dbReference>
<evidence type="ECO:0000313" key="10">
    <source>
        <dbReference type="Proteomes" id="UP000433883"/>
    </source>
</evidence>
<sequence length="589" mass="65288">MTRASPVLFSEDATARNSDHLAYHNCKVRTTSTLSFPLPLLLTMSSTGSAGVAEMARQSQTKAPQQIAAVSVFLPLALGAVAFRLWIRTRMVKSLGWDDYMMVVALMNFIVYSAALIIIVANGGGTHIKVTDTKRTAYTLVAEVFYLMTIMFLKISLGLFFLRVVSKKWQRKVVYATMFLSTIINIYHTVFVVFSCGSPQHYLERMIQMKCVRKSVELGLAYEQAAVTTITDFVFALLPLPLLWNLSMDRRGSIFSIVRFKYIDGLGSHEDFFWNAANVSIWSTMEMGTGIIAGCLATMRPLFKKLVYKASPLSTSHRGATDTSSRLWKPKPSARSSTHTDSRKSLQDWKQNTDVGTGTFTTTIVGGVLDDLDDLDDEKGMGLVQIRDCEREFPEDVWSTDPETSRIWPFAVDAGISKTVDVKISVSQEEPISGGLWGKRMEDIIQSPKQARHSGSSADSIPEWDRLPDLIMPSRSGSKGSPVDDNAHAVFKPLSSPPKAPKQPSWLADQPRVPHLTNSLSNQHGTKAALGQASLKTIPRHQRLSPASTTIRSMQPKKNTPLSPVSIVIGFMQPKRNTPLLTREIQLLT</sequence>
<evidence type="ECO:0000256" key="3">
    <source>
        <dbReference type="ARBA" id="ARBA00022989"/>
    </source>
</evidence>
<feature type="transmembrane region" description="Helical" evidence="7">
    <location>
        <begin position="99"/>
        <end position="124"/>
    </location>
</feature>
<feature type="region of interest" description="Disordered" evidence="6">
    <location>
        <begin position="314"/>
        <end position="352"/>
    </location>
</feature>
<feature type="transmembrane region" description="Helical" evidence="7">
    <location>
        <begin position="225"/>
        <end position="244"/>
    </location>
</feature>
<dbReference type="AlphaFoldDB" id="A0A8H3V2D1"/>
<proteinExistence type="inferred from homology"/>
<keyword evidence="4 7" id="KW-0472">Membrane</keyword>
<dbReference type="Pfam" id="PF20684">
    <property type="entry name" value="Fung_rhodopsin"/>
    <property type="match status" value="1"/>
</dbReference>
<evidence type="ECO:0000256" key="2">
    <source>
        <dbReference type="ARBA" id="ARBA00022692"/>
    </source>
</evidence>
<dbReference type="InterPro" id="IPR049326">
    <property type="entry name" value="Rhodopsin_dom_fungi"/>
</dbReference>
<accession>A0A8H3V2D1</accession>
<dbReference type="PANTHER" id="PTHR33048:SF96">
    <property type="entry name" value="INTEGRAL MEMBRANE PROTEIN"/>
    <property type="match status" value="1"/>
</dbReference>
<feature type="transmembrane region" description="Helical" evidence="7">
    <location>
        <begin position="144"/>
        <end position="162"/>
    </location>
</feature>
<comment type="caution">
    <text evidence="9">The sequence shown here is derived from an EMBL/GenBank/DDBJ whole genome shotgun (WGS) entry which is preliminary data.</text>
</comment>
<evidence type="ECO:0000256" key="7">
    <source>
        <dbReference type="SAM" id="Phobius"/>
    </source>
</evidence>
<reference evidence="9 10" key="1">
    <citation type="submission" date="2019-11" db="EMBL/GenBank/DDBJ databases">
        <title>Venturia inaequalis Genome Resource.</title>
        <authorList>
            <person name="Lichtner F.J."/>
        </authorList>
    </citation>
    <scope>NUCLEOTIDE SEQUENCE [LARGE SCALE GENOMIC DNA]</scope>
    <source>
        <strain evidence="9">Bline_iso_100314</strain>
    </source>
</reference>
<comment type="similarity">
    <text evidence="5">Belongs to the SAT4 family.</text>
</comment>
<feature type="compositionally biased region" description="Polar residues" evidence="6">
    <location>
        <begin position="314"/>
        <end position="326"/>
    </location>
</feature>
<name>A0A8H3V2D1_VENIN</name>
<evidence type="ECO:0000259" key="8">
    <source>
        <dbReference type="Pfam" id="PF20684"/>
    </source>
</evidence>